<evidence type="ECO:0000259" key="1">
    <source>
        <dbReference type="Pfam" id="PF00085"/>
    </source>
</evidence>
<proteinExistence type="predicted"/>
<sequence>MTRVLYFTSPMCRPCRSFGPLLASELAERGVEAEKFDISTDAGLEKADLYDVVAVPTVVIERDGEEVRRFGALLGSSLQDALSVLR</sequence>
<dbReference type="RefSeq" id="YP_010054979.1">
    <property type="nucleotide sequence ID" value="NC_054660.1"/>
</dbReference>
<dbReference type="KEGG" id="vg:64470902"/>
<dbReference type="Proteomes" id="UP000289966">
    <property type="component" value="Segment"/>
</dbReference>
<dbReference type="Pfam" id="PF00085">
    <property type="entry name" value="Thioredoxin"/>
    <property type="match status" value="1"/>
</dbReference>
<dbReference type="Gene3D" id="3.40.30.10">
    <property type="entry name" value="Glutaredoxin"/>
    <property type="match status" value="1"/>
</dbReference>
<feature type="domain" description="Thioredoxin" evidence="1">
    <location>
        <begin position="4"/>
        <end position="71"/>
    </location>
</feature>
<keyword evidence="3" id="KW-1185">Reference proteome</keyword>
<evidence type="ECO:0000313" key="3">
    <source>
        <dbReference type="Proteomes" id="UP000289966"/>
    </source>
</evidence>
<gene>
    <name evidence="2" type="primary">5</name>
    <name evidence="2" type="ORF">SEA_JANUS_5</name>
</gene>
<reference evidence="2 3" key="1">
    <citation type="submission" date="2019-01" db="EMBL/GenBank/DDBJ databases">
        <authorList>
            <person name="Molina J."/>
            <person name="Li Y."/>
            <person name="Tei-Muno D.A."/>
            <person name="Klug H.M."/>
            <person name="Nayek S."/>
            <person name="Layton S.R."/>
            <person name="Kim T."/>
            <person name="Hughes L.E."/>
            <person name="Garlena R.A."/>
            <person name="Russell D.A."/>
            <person name="Pope W.H."/>
            <person name="Jacobs-Sera D."/>
            <person name="Hatfull G.F."/>
        </authorList>
    </citation>
    <scope>NUCLEOTIDE SEQUENCE [LARGE SCALE GENOMIC DNA]</scope>
</reference>
<protein>
    <submittedName>
        <fullName evidence="2">Thioredoxin</fullName>
    </submittedName>
</protein>
<dbReference type="SUPFAM" id="SSF52833">
    <property type="entry name" value="Thioredoxin-like"/>
    <property type="match status" value="1"/>
</dbReference>
<organism evidence="2 3">
    <name type="scientific">Streptomyces phage Janus</name>
    <dbReference type="NCBI Taxonomy" id="2510525"/>
    <lineage>
        <taxon>Viruses</taxon>
        <taxon>Duplodnaviria</taxon>
        <taxon>Heunggongvirae</taxon>
        <taxon>Uroviricota</taxon>
        <taxon>Caudoviricetes</taxon>
        <taxon>Arquatrovirinae</taxon>
        <taxon>Janusvirus</taxon>
        <taxon>Janusvirus janus</taxon>
    </lineage>
</organism>
<accession>A0A411CPN7</accession>
<dbReference type="InterPro" id="IPR036249">
    <property type="entry name" value="Thioredoxin-like_sf"/>
</dbReference>
<dbReference type="InterPro" id="IPR013766">
    <property type="entry name" value="Thioredoxin_domain"/>
</dbReference>
<dbReference type="CDD" id="cd02947">
    <property type="entry name" value="TRX_family"/>
    <property type="match status" value="1"/>
</dbReference>
<dbReference type="EMBL" id="MK392366">
    <property type="protein sequence ID" value="QAY15909.1"/>
    <property type="molecule type" value="Genomic_DNA"/>
</dbReference>
<evidence type="ECO:0000313" key="2">
    <source>
        <dbReference type="EMBL" id="QAY15909.1"/>
    </source>
</evidence>
<name>A0A411CPN7_9CAUD</name>
<dbReference type="GeneID" id="64470902"/>